<organism evidence="2 3">
    <name type="scientific">Phocaeicola vulgatus str. 3975 RP4</name>
    <dbReference type="NCBI Taxonomy" id="1339352"/>
    <lineage>
        <taxon>Bacteria</taxon>
        <taxon>Pseudomonadati</taxon>
        <taxon>Bacteroidota</taxon>
        <taxon>Bacteroidia</taxon>
        <taxon>Bacteroidales</taxon>
        <taxon>Bacteroidaceae</taxon>
        <taxon>Phocaeicola</taxon>
    </lineage>
</organism>
<feature type="transmembrane region" description="Helical" evidence="1">
    <location>
        <begin position="6"/>
        <end position="25"/>
    </location>
</feature>
<keyword evidence="1" id="KW-0472">Membrane</keyword>
<evidence type="ECO:0000313" key="3">
    <source>
        <dbReference type="Proteomes" id="UP000027661"/>
    </source>
</evidence>
<gene>
    <name evidence="2" type="ORF">M099_0576</name>
</gene>
<dbReference type="AlphaFoldDB" id="A0A069SMP8"/>
<sequence>MSKGKLWGIILLILFVLGFGIWLYTSSDVKKDVDQEGIGVLDDMTIPAVD</sequence>
<comment type="caution">
    <text evidence="2">The sequence shown here is derived from an EMBL/GenBank/DDBJ whole genome shotgun (WGS) entry which is preliminary data.</text>
</comment>
<reference evidence="2 3" key="1">
    <citation type="submission" date="2014-04" db="EMBL/GenBank/DDBJ databases">
        <authorList>
            <person name="Sears C."/>
            <person name="Carroll K."/>
            <person name="Sack B.R."/>
            <person name="Qadri F."/>
            <person name="Myers L.L."/>
            <person name="Chung G.-T."/>
            <person name="Escheverria P."/>
            <person name="Fraser C.M."/>
            <person name="Sadzewicz L."/>
            <person name="Shefchek K.A."/>
            <person name="Tallon L."/>
            <person name="Das S.P."/>
            <person name="Daugherty S."/>
            <person name="Mongodin E.F."/>
        </authorList>
    </citation>
    <scope>NUCLEOTIDE SEQUENCE [LARGE SCALE GENOMIC DNA]</scope>
    <source>
        <strain evidence="2 3">3975 RP4</strain>
    </source>
</reference>
<dbReference type="RefSeq" id="WP_005851688.1">
    <property type="nucleotide sequence ID" value="NZ_JNHM01000010.1"/>
</dbReference>
<proteinExistence type="predicted"/>
<accession>A0A069SMP8</accession>
<keyword evidence="1" id="KW-1133">Transmembrane helix</keyword>
<dbReference type="GeneID" id="32802181"/>
<dbReference type="EMBL" id="JNHM01000010">
    <property type="protein sequence ID" value="KDS56078.1"/>
    <property type="molecule type" value="Genomic_DNA"/>
</dbReference>
<evidence type="ECO:0000313" key="2">
    <source>
        <dbReference type="EMBL" id="KDS56078.1"/>
    </source>
</evidence>
<protein>
    <recommendedName>
        <fullName evidence="4">CcoQ/FixQ family Cbb3-type cytochrome c oxidase assembly chaperone</fullName>
    </recommendedName>
</protein>
<keyword evidence="1" id="KW-0812">Transmembrane</keyword>
<evidence type="ECO:0008006" key="4">
    <source>
        <dbReference type="Google" id="ProtNLM"/>
    </source>
</evidence>
<dbReference type="PATRIC" id="fig|1339352.3.peg.553"/>
<dbReference type="Proteomes" id="UP000027661">
    <property type="component" value="Unassembled WGS sequence"/>
</dbReference>
<evidence type="ECO:0000256" key="1">
    <source>
        <dbReference type="SAM" id="Phobius"/>
    </source>
</evidence>
<name>A0A069SMP8_PHOVU</name>